<dbReference type="PANTHER" id="PTHR34610">
    <property type="entry name" value="SSL7007 PROTEIN"/>
    <property type="match status" value="1"/>
</dbReference>
<name>A0A4Z0BH89_9BURK</name>
<dbReference type="SUPFAM" id="SSF88723">
    <property type="entry name" value="PIN domain-like"/>
    <property type="match status" value="1"/>
</dbReference>
<dbReference type="InterPro" id="IPR002850">
    <property type="entry name" value="PIN_toxin-like"/>
</dbReference>
<organism evidence="2 3">
    <name type="scientific">Ramlibacter rhizophilus</name>
    <dbReference type="NCBI Taxonomy" id="1781167"/>
    <lineage>
        <taxon>Bacteria</taxon>
        <taxon>Pseudomonadati</taxon>
        <taxon>Pseudomonadota</taxon>
        <taxon>Betaproteobacteria</taxon>
        <taxon>Burkholderiales</taxon>
        <taxon>Comamonadaceae</taxon>
        <taxon>Ramlibacter</taxon>
    </lineage>
</organism>
<evidence type="ECO:0000259" key="1">
    <source>
        <dbReference type="Pfam" id="PF13470"/>
    </source>
</evidence>
<protein>
    <submittedName>
        <fullName evidence="2">Putative toxin-antitoxin system toxin component, PIN family</fullName>
    </submittedName>
</protein>
<dbReference type="InterPro" id="IPR029060">
    <property type="entry name" value="PIN-like_dom_sf"/>
</dbReference>
<dbReference type="Pfam" id="PF13470">
    <property type="entry name" value="PIN_3"/>
    <property type="match status" value="1"/>
</dbReference>
<dbReference type="Proteomes" id="UP000297564">
    <property type="component" value="Unassembled WGS sequence"/>
</dbReference>
<proteinExistence type="predicted"/>
<reference evidence="2 3" key="1">
    <citation type="submission" date="2019-03" db="EMBL/GenBank/DDBJ databases">
        <title>Ramlibacter rhizophilus CCTCC AB2015357, whole genome shotgun sequence.</title>
        <authorList>
            <person name="Zhang X."/>
            <person name="Feng G."/>
            <person name="Zhu H."/>
        </authorList>
    </citation>
    <scope>NUCLEOTIDE SEQUENCE [LARGE SCALE GENOMIC DNA]</scope>
    <source>
        <strain evidence="2 3">CCTCC AB2015357</strain>
    </source>
</reference>
<accession>A0A4Z0BH89</accession>
<keyword evidence="3" id="KW-1185">Reference proteome</keyword>
<evidence type="ECO:0000313" key="3">
    <source>
        <dbReference type="Proteomes" id="UP000297564"/>
    </source>
</evidence>
<sequence length="143" mass="15581">MSRALVLDTNVVLDLFVFDDPGAIALKDALRARRLRWVATEGMREELARVLDYPLLARRLAARGLGAPGVLACFDAHSERVEPAVPAPVACRDPDDQPFIDLAVAHRALLVSKDAEVLRLRKRLAPHSAEACAVVPALFLEPA</sequence>
<dbReference type="PANTHER" id="PTHR34610:SF3">
    <property type="entry name" value="SSL7007 PROTEIN"/>
    <property type="match status" value="1"/>
</dbReference>
<feature type="domain" description="PIN" evidence="1">
    <location>
        <begin position="5"/>
        <end position="114"/>
    </location>
</feature>
<dbReference type="NCBIfam" id="TIGR00305">
    <property type="entry name" value="putative toxin-antitoxin system toxin component, PIN family"/>
    <property type="match status" value="1"/>
</dbReference>
<gene>
    <name evidence="2" type="ORF">EZ242_16840</name>
</gene>
<dbReference type="AlphaFoldDB" id="A0A4Z0BH89"/>
<dbReference type="RefSeq" id="WP_135286344.1">
    <property type="nucleotide sequence ID" value="NZ_SMLL01000006.1"/>
</dbReference>
<dbReference type="OrthoDB" id="9802272at2"/>
<comment type="caution">
    <text evidence="2">The sequence shown here is derived from an EMBL/GenBank/DDBJ whole genome shotgun (WGS) entry which is preliminary data.</text>
</comment>
<dbReference type="InterPro" id="IPR002716">
    <property type="entry name" value="PIN_dom"/>
</dbReference>
<dbReference type="EMBL" id="SMLL01000006">
    <property type="protein sequence ID" value="TFY98111.1"/>
    <property type="molecule type" value="Genomic_DNA"/>
</dbReference>
<evidence type="ECO:0000313" key="2">
    <source>
        <dbReference type="EMBL" id="TFY98111.1"/>
    </source>
</evidence>